<dbReference type="EMBL" id="LT962688">
    <property type="protein sequence ID" value="SOR30657.1"/>
    <property type="molecule type" value="Genomic_DNA"/>
</dbReference>
<proteinExistence type="predicted"/>
<evidence type="ECO:0000313" key="2">
    <source>
        <dbReference type="Proteomes" id="UP000233769"/>
    </source>
</evidence>
<sequence length="74" mass="8428">MSTKEALIVRTLHPSCGYSVSVETWDERGHDYLGWRHRDLLGAEHASALVDSERKRLERDGYDVEIDNREASAA</sequence>
<protein>
    <submittedName>
        <fullName evidence="1">Uncharacterized protein</fullName>
    </submittedName>
</protein>
<name>A0A2N9ATJ1_METEX</name>
<gene>
    <name evidence="1" type="ORF">TK0001_4055</name>
</gene>
<dbReference type="AlphaFoldDB" id="A0A2N9ATJ1"/>
<reference evidence="2" key="1">
    <citation type="submission" date="2017-10" db="EMBL/GenBank/DDBJ databases">
        <authorList>
            <person name="Regsiter A."/>
            <person name="William W."/>
        </authorList>
    </citation>
    <scope>NUCLEOTIDE SEQUENCE [LARGE SCALE GENOMIC DNA]</scope>
</reference>
<dbReference type="Proteomes" id="UP000233769">
    <property type="component" value="Chromosome tk0001"/>
</dbReference>
<evidence type="ECO:0000313" key="1">
    <source>
        <dbReference type="EMBL" id="SOR30657.1"/>
    </source>
</evidence>
<organism evidence="1 2">
    <name type="scientific">Methylorubrum extorquens</name>
    <name type="common">Methylobacterium dichloromethanicum</name>
    <name type="synonym">Methylobacterium extorquens</name>
    <dbReference type="NCBI Taxonomy" id="408"/>
    <lineage>
        <taxon>Bacteria</taxon>
        <taxon>Pseudomonadati</taxon>
        <taxon>Pseudomonadota</taxon>
        <taxon>Alphaproteobacteria</taxon>
        <taxon>Hyphomicrobiales</taxon>
        <taxon>Methylobacteriaceae</taxon>
        <taxon>Methylorubrum</taxon>
    </lineage>
</organism>
<accession>A0A2N9ATJ1</accession>